<name>A0A7W6S2Z4_9PROT</name>
<dbReference type="EMBL" id="JACIGI010000052">
    <property type="protein sequence ID" value="MBB4287786.1"/>
    <property type="molecule type" value="Genomic_DNA"/>
</dbReference>
<proteinExistence type="predicted"/>
<dbReference type="AlphaFoldDB" id="A0A7W6S2Z4"/>
<accession>A0A7W6S2Z4</accession>
<gene>
    <name evidence="1" type="ORF">GGD88_003543</name>
</gene>
<reference evidence="1 2" key="1">
    <citation type="submission" date="2020-08" db="EMBL/GenBank/DDBJ databases">
        <title>Genome sequencing of Purple Non-Sulfur Bacteria from various extreme environments.</title>
        <authorList>
            <person name="Mayer M."/>
        </authorList>
    </citation>
    <scope>NUCLEOTIDE SEQUENCE [LARGE SCALE GENOMIC DNA]</scope>
    <source>
        <strain evidence="1 2">JA135</strain>
    </source>
</reference>
<evidence type="ECO:0000313" key="2">
    <source>
        <dbReference type="Proteomes" id="UP000555728"/>
    </source>
</evidence>
<evidence type="ECO:0008006" key="3">
    <source>
        <dbReference type="Google" id="ProtNLM"/>
    </source>
</evidence>
<dbReference type="RefSeq" id="WP_184437874.1">
    <property type="nucleotide sequence ID" value="NZ_JACIGI010000052.1"/>
</dbReference>
<dbReference type="Proteomes" id="UP000555728">
    <property type="component" value="Unassembled WGS sequence"/>
</dbReference>
<sequence length="102" mass="11530">MIDAKDAKEVAAQEQRLLILRALMDTPAREMNDGMARTALDFRGHRLGIDRVRILLSWLRDARCVEIEDLGQYWVARLTPLGAEVVRAQTVLPGVAHPQDVR</sequence>
<evidence type="ECO:0000313" key="1">
    <source>
        <dbReference type="EMBL" id="MBB4287786.1"/>
    </source>
</evidence>
<protein>
    <recommendedName>
        <fullName evidence="3">ArsR family transcriptional regulator</fullName>
    </recommendedName>
</protein>
<comment type="caution">
    <text evidence="1">The sequence shown here is derived from an EMBL/GenBank/DDBJ whole genome shotgun (WGS) entry which is preliminary data.</text>
</comment>
<organism evidence="1 2">
    <name type="scientific">Roseospira goensis</name>
    <dbReference type="NCBI Taxonomy" id="391922"/>
    <lineage>
        <taxon>Bacteria</taxon>
        <taxon>Pseudomonadati</taxon>
        <taxon>Pseudomonadota</taxon>
        <taxon>Alphaproteobacteria</taxon>
        <taxon>Rhodospirillales</taxon>
        <taxon>Rhodospirillaceae</taxon>
        <taxon>Roseospira</taxon>
    </lineage>
</organism>
<keyword evidence="2" id="KW-1185">Reference proteome</keyword>